<organism evidence="1 2">
    <name type="scientific">Vaccinium darrowii</name>
    <dbReference type="NCBI Taxonomy" id="229202"/>
    <lineage>
        <taxon>Eukaryota</taxon>
        <taxon>Viridiplantae</taxon>
        <taxon>Streptophyta</taxon>
        <taxon>Embryophyta</taxon>
        <taxon>Tracheophyta</taxon>
        <taxon>Spermatophyta</taxon>
        <taxon>Magnoliopsida</taxon>
        <taxon>eudicotyledons</taxon>
        <taxon>Gunneridae</taxon>
        <taxon>Pentapetalae</taxon>
        <taxon>asterids</taxon>
        <taxon>Ericales</taxon>
        <taxon>Ericaceae</taxon>
        <taxon>Vaccinioideae</taxon>
        <taxon>Vaccinieae</taxon>
        <taxon>Vaccinium</taxon>
    </lineage>
</organism>
<evidence type="ECO:0000313" key="2">
    <source>
        <dbReference type="Proteomes" id="UP000828048"/>
    </source>
</evidence>
<dbReference type="Proteomes" id="UP000828048">
    <property type="component" value="Chromosome 11"/>
</dbReference>
<protein>
    <submittedName>
        <fullName evidence="1">Uncharacterized protein</fullName>
    </submittedName>
</protein>
<dbReference type="EMBL" id="CM037161">
    <property type="protein sequence ID" value="KAH7855345.1"/>
    <property type="molecule type" value="Genomic_DNA"/>
</dbReference>
<comment type="caution">
    <text evidence="1">The sequence shown here is derived from an EMBL/GenBank/DDBJ whole genome shotgun (WGS) entry which is preliminary data.</text>
</comment>
<keyword evidence="2" id="KW-1185">Reference proteome</keyword>
<accession>A0ACB7YR91</accession>
<gene>
    <name evidence="1" type="ORF">Vadar_023922</name>
</gene>
<name>A0ACB7YR91_9ERIC</name>
<evidence type="ECO:0000313" key="1">
    <source>
        <dbReference type="EMBL" id="KAH7855345.1"/>
    </source>
</evidence>
<sequence length="846" mass="96131">MEIKYCVRMFREQFHLCFKIGRDLVRILQDLVHIPEFQAIWKDLLLNPGEFKTNEYRDVSQLYLSRTSSRYFLLRITPEMETQLRFLLTHVNLGSQKRYQAWFARKFLSFPERETLVIDIVRFICCSHHPSNEIIQSAVIPRWAVIGWLLKLCGRNYVQANAKLALFYDWLFFDERLDNVMNIEPAILLIVNSIPKYIDMTHTLLEFLLLLMDNYDVERKDIINHGVLSAFSMLVRRGVVRSLDVVVNCDAISPFLRQRLRELFSGTKAFVSKELQPVLKTEPVTSRLLHQTSKIHADNFFVLGKIQVQHYSPLYNNLSHRFVGKFVRKSDRILPSTDPKYTNLYVKNLDTDVTEEVLKDKFTEFGKVLSLVVSKDDNGESRGFGFVNFESSDDAMQAVEAMNGSQLGSKVLYVARAQKKAEREQILRHQFEEKRKEQILKYQGSNVYVKNIDDDVTDDELREHFSQCGTITSAKLMRDEKGISRGFGFVCFSTPEEAYKAVNTLHGYMFRKKPLYVAIAQRKDERQAQLQLQYAQHLPGLAGPSTFMHGAYPPLYYAAPPSVVSHVSPRPGLMYQPLGLRPGWRASGFAPPTRPGFQHSPLPWKSGEVLSMSTSCLPTYFRFQTPRRQHRQSRGRMNGHMLPLGGGHTASYVPFVQQPSQPVTSSKDSSNQQRTGQLRYVPNGRVREMTKGSGMSSSVLANSVGTGSEGSEMLSSKLSASPPEQQKQILGERLYPLVHKHKPDLAAKITGMILEMDNAELLLLLDSPESLATKVDEAVEVLEVSKTKVSGQDSLHSNYLSSEVTVKLHRYGGGLMETEAQDPSSVPPEMKQEIMPSKTLADTVVA</sequence>
<proteinExistence type="predicted"/>
<reference evidence="1 2" key="1">
    <citation type="journal article" date="2021" name="Hortic Res">
        <title>High-quality reference genome and annotation aids understanding of berry development for evergreen blueberry (Vaccinium darrowii).</title>
        <authorList>
            <person name="Yu J."/>
            <person name="Hulse-Kemp A.M."/>
            <person name="Babiker E."/>
            <person name="Staton M."/>
        </authorList>
    </citation>
    <scope>NUCLEOTIDE SEQUENCE [LARGE SCALE GENOMIC DNA]</scope>
    <source>
        <strain evidence="2">cv. NJ 8807/NJ 8810</strain>
        <tissue evidence="1">Young leaf</tissue>
    </source>
</reference>